<organism evidence="1 2">
    <name type="scientific">Cladorrhinum samala</name>
    <dbReference type="NCBI Taxonomy" id="585594"/>
    <lineage>
        <taxon>Eukaryota</taxon>
        <taxon>Fungi</taxon>
        <taxon>Dikarya</taxon>
        <taxon>Ascomycota</taxon>
        <taxon>Pezizomycotina</taxon>
        <taxon>Sordariomycetes</taxon>
        <taxon>Sordariomycetidae</taxon>
        <taxon>Sordariales</taxon>
        <taxon>Podosporaceae</taxon>
        <taxon>Cladorrhinum</taxon>
    </lineage>
</organism>
<gene>
    <name evidence="1" type="ORF">QBC42DRAFT_220868</name>
</gene>
<reference evidence="1" key="2">
    <citation type="submission" date="2023-06" db="EMBL/GenBank/DDBJ databases">
        <authorList>
            <consortium name="Lawrence Berkeley National Laboratory"/>
            <person name="Mondo S.J."/>
            <person name="Hensen N."/>
            <person name="Bonometti L."/>
            <person name="Westerberg I."/>
            <person name="Brannstrom I.O."/>
            <person name="Guillou S."/>
            <person name="Cros-Aarteil S."/>
            <person name="Calhoun S."/>
            <person name="Haridas S."/>
            <person name="Kuo A."/>
            <person name="Pangilinan J."/>
            <person name="Riley R."/>
            <person name="Labutti K."/>
            <person name="Andreopoulos B."/>
            <person name="Lipzen A."/>
            <person name="Chen C."/>
            <person name="Yanf M."/>
            <person name="Daum C."/>
            <person name="Ng V."/>
            <person name="Clum A."/>
            <person name="Steindorff A."/>
            <person name="Ohm R."/>
            <person name="Martin F."/>
            <person name="Silar P."/>
            <person name="Natvig D."/>
            <person name="Lalanne C."/>
            <person name="Gautier V."/>
            <person name="Ament-Velasquez S.L."/>
            <person name="Kruys A."/>
            <person name="Hutchinson M.I."/>
            <person name="Powell A.J."/>
            <person name="Barry K."/>
            <person name="Miller A.N."/>
            <person name="Grigoriev I.V."/>
            <person name="Debuchy R."/>
            <person name="Gladieux P."/>
            <person name="Thoren M.H."/>
            <person name="Johannesson H."/>
        </authorList>
    </citation>
    <scope>NUCLEOTIDE SEQUENCE</scope>
    <source>
        <strain evidence="1">PSN324</strain>
    </source>
</reference>
<comment type="caution">
    <text evidence="1">The sequence shown here is derived from an EMBL/GenBank/DDBJ whole genome shotgun (WGS) entry which is preliminary data.</text>
</comment>
<dbReference type="EMBL" id="MU864949">
    <property type="protein sequence ID" value="KAK4464354.1"/>
    <property type="molecule type" value="Genomic_DNA"/>
</dbReference>
<name>A0AAV9HWC9_9PEZI</name>
<sequence length="291" mass="32737">MFPSPSSSVLRHPAAQQADDFALAGRLGKAMAGKSSATAGLTLRKMLPKIGFSWPVTRKRNIHTRRVEHRLAGLSASERSRIVRALRKSLGPAASTRLEKWHVERALVELFEVATGTIKVGSASLSDFSDPSGFWSQLSEAYRSSGAWFSDSAITGETLYNLAVLAVEARTYDQDHGKPSRWMAALKQQSPLVHAVDGFIWRLEYEYENSSRVLDAYFGQIIEGAVHLDIPQKDELQELWRKLDKLNIEDLQDDGFDELLSMMSRLEIDVDEEMLDVEFLEECWWPGHGIE</sequence>
<protein>
    <submittedName>
        <fullName evidence="1">Uncharacterized protein</fullName>
    </submittedName>
</protein>
<accession>A0AAV9HWC9</accession>
<proteinExistence type="predicted"/>
<reference evidence="1" key="1">
    <citation type="journal article" date="2023" name="Mol. Phylogenet. Evol.">
        <title>Genome-scale phylogeny and comparative genomics of the fungal order Sordariales.</title>
        <authorList>
            <person name="Hensen N."/>
            <person name="Bonometti L."/>
            <person name="Westerberg I."/>
            <person name="Brannstrom I.O."/>
            <person name="Guillou S."/>
            <person name="Cros-Aarteil S."/>
            <person name="Calhoun S."/>
            <person name="Haridas S."/>
            <person name="Kuo A."/>
            <person name="Mondo S."/>
            <person name="Pangilinan J."/>
            <person name="Riley R."/>
            <person name="LaButti K."/>
            <person name="Andreopoulos B."/>
            <person name="Lipzen A."/>
            <person name="Chen C."/>
            <person name="Yan M."/>
            <person name="Daum C."/>
            <person name="Ng V."/>
            <person name="Clum A."/>
            <person name="Steindorff A."/>
            <person name="Ohm R.A."/>
            <person name="Martin F."/>
            <person name="Silar P."/>
            <person name="Natvig D.O."/>
            <person name="Lalanne C."/>
            <person name="Gautier V."/>
            <person name="Ament-Velasquez S.L."/>
            <person name="Kruys A."/>
            <person name="Hutchinson M.I."/>
            <person name="Powell A.J."/>
            <person name="Barry K."/>
            <person name="Miller A.N."/>
            <person name="Grigoriev I.V."/>
            <person name="Debuchy R."/>
            <person name="Gladieux P."/>
            <person name="Hiltunen Thoren M."/>
            <person name="Johannesson H."/>
        </authorList>
    </citation>
    <scope>NUCLEOTIDE SEQUENCE</scope>
    <source>
        <strain evidence="1">PSN324</strain>
    </source>
</reference>
<dbReference type="AlphaFoldDB" id="A0AAV9HWC9"/>
<evidence type="ECO:0000313" key="1">
    <source>
        <dbReference type="EMBL" id="KAK4464354.1"/>
    </source>
</evidence>
<evidence type="ECO:0000313" key="2">
    <source>
        <dbReference type="Proteomes" id="UP001321749"/>
    </source>
</evidence>
<dbReference type="Proteomes" id="UP001321749">
    <property type="component" value="Unassembled WGS sequence"/>
</dbReference>
<keyword evidence="2" id="KW-1185">Reference proteome</keyword>